<dbReference type="AlphaFoldDB" id="A0A151K0W1"/>
<proteinExistence type="predicted"/>
<dbReference type="Proteomes" id="UP000078541">
    <property type="component" value="Unassembled WGS sequence"/>
</dbReference>
<feature type="region of interest" description="Disordered" evidence="1">
    <location>
        <begin position="1"/>
        <end position="20"/>
    </location>
</feature>
<evidence type="ECO:0000313" key="3">
    <source>
        <dbReference type="Proteomes" id="UP000078541"/>
    </source>
</evidence>
<keyword evidence="3" id="KW-1185">Reference proteome</keyword>
<organism evidence="2 3">
    <name type="scientific">Trachymyrmex septentrionalis</name>
    <dbReference type="NCBI Taxonomy" id="34720"/>
    <lineage>
        <taxon>Eukaryota</taxon>
        <taxon>Metazoa</taxon>
        <taxon>Ecdysozoa</taxon>
        <taxon>Arthropoda</taxon>
        <taxon>Hexapoda</taxon>
        <taxon>Insecta</taxon>
        <taxon>Pterygota</taxon>
        <taxon>Neoptera</taxon>
        <taxon>Endopterygota</taxon>
        <taxon>Hymenoptera</taxon>
        <taxon>Apocrita</taxon>
        <taxon>Aculeata</taxon>
        <taxon>Formicoidea</taxon>
        <taxon>Formicidae</taxon>
        <taxon>Myrmicinae</taxon>
        <taxon>Trachymyrmex</taxon>
    </lineage>
</organism>
<accession>A0A151K0W1</accession>
<sequence>MKNGRDSSDSDSQGNLRSKQTAIRNKYGTTIIPEISRHILTSIPEVFPYYDDILIGASSEQELYNRVREVFFNKISNRPRSVKTRTSVSYRFNKFLSFLPEKQSYESLHRLLDKNIPWH</sequence>
<gene>
    <name evidence="2" type="ORF">ALC56_01185</name>
</gene>
<name>A0A151K0W1_9HYME</name>
<dbReference type="EMBL" id="KQ981225">
    <property type="protein sequence ID" value="KYN44372.1"/>
    <property type="molecule type" value="Genomic_DNA"/>
</dbReference>
<evidence type="ECO:0008006" key="4">
    <source>
        <dbReference type="Google" id="ProtNLM"/>
    </source>
</evidence>
<reference evidence="2 3" key="1">
    <citation type="submission" date="2016-03" db="EMBL/GenBank/DDBJ databases">
        <title>Trachymyrmex septentrionalis WGS genome.</title>
        <authorList>
            <person name="Nygaard S."/>
            <person name="Hu H."/>
            <person name="Boomsma J."/>
            <person name="Zhang G."/>
        </authorList>
    </citation>
    <scope>NUCLEOTIDE SEQUENCE [LARGE SCALE GENOMIC DNA]</scope>
    <source>
        <strain evidence="2">Tsep2-gDNA-1</strain>
        <tissue evidence="2">Whole body</tissue>
    </source>
</reference>
<protein>
    <recommendedName>
        <fullName evidence="4">Reverse transcriptase domain-containing protein</fullName>
    </recommendedName>
</protein>
<feature type="compositionally biased region" description="Polar residues" evidence="1">
    <location>
        <begin position="10"/>
        <end position="20"/>
    </location>
</feature>
<evidence type="ECO:0000256" key="1">
    <source>
        <dbReference type="SAM" id="MobiDB-lite"/>
    </source>
</evidence>
<evidence type="ECO:0000313" key="2">
    <source>
        <dbReference type="EMBL" id="KYN44372.1"/>
    </source>
</evidence>